<accession>A0A9P4LL26</accession>
<comment type="caution">
    <text evidence="2">The sequence shown here is derived from an EMBL/GenBank/DDBJ whole genome shotgun (WGS) entry which is preliminary data.</text>
</comment>
<reference evidence="2" key="1">
    <citation type="journal article" date="2020" name="Stud. Mycol.">
        <title>101 Dothideomycetes genomes: a test case for predicting lifestyles and emergence of pathogens.</title>
        <authorList>
            <person name="Haridas S."/>
            <person name="Albert R."/>
            <person name="Binder M."/>
            <person name="Bloem J."/>
            <person name="Labutti K."/>
            <person name="Salamov A."/>
            <person name="Andreopoulos B."/>
            <person name="Baker S."/>
            <person name="Barry K."/>
            <person name="Bills G."/>
            <person name="Bluhm B."/>
            <person name="Cannon C."/>
            <person name="Castanera R."/>
            <person name="Culley D."/>
            <person name="Daum C."/>
            <person name="Ezra D."/>
            <person name="Gonzalez J."/>
            <person name="Henrissat B."/>
            <person name="Kuo A."/>
            <person name="Liang C."/>
            <person name="Lipzen A."/>
            <person name="Lutzoni F."/>
            <person name="Magnuson J."/>
            <person name="Mondo S."/>
            <person name="Nolan M."/>
            <person name="Ohm R."/>
            <person name="Pangilinan J."/>
            <person name="Park H.-J."/>
            <person name="Ramirez L."/>
            <person name="Alfaro M."/>
            <person name="Sun H."/>
            <person name="Tritt A."/>
            <person name="Yoshinaga Y."/>
            <person name="Zwiers L.-H."/>
            <person name="Turgeon B."/>
            <person name="Goodwin S."/>
            <person name="Spatafora J."/>
            <person name="Crous P."/>
            <person name="Grigoriev I."/>
        </authorList>
    </citation>
    <scope>NUCLEOTIDE SEQUENCE</scope>
    <source>
        <strain evidence="2">CBS 110217</strain>
    </source>
</reference>
<organism evidence="2 3">
    <name type="scientific">Setomelanomma holmii</name>
    <dbReference type="NCBI Taxonomy" id="210430"/>
    <lineage>
        <taxon>Eukaryota</taxon>
        <taxon>Fungi</taxon>
        <taxon>Dikarya</taxon>
        <taxon>Ascomycota</taxon>
        <taxon>Pezizomycotina</taxon>
        <taxon>Dothideomycetes</taxon>
        <taxon>Pleosporomycetidae</taxon>
        <taxon>Pleosporales</taxon>
        <taxon>Pleosporineae</taxon>
        <taxon>Phaeosphaeriaceae</taxon>
        <taxon>Setomelanomma</taxon>
    </lineage>
</organism>
<keyword evidence="3" id="KW-1185">Reference proteome</keyword>
<feature type="compositionally biased region" description="Basic residues" evidence="1">
    <location>
        <begin position="122"/>
        <end position="138"/>
    </location>
</feature>
<evidence type="ECO:0000256" key="1">
    <source>
        <dbReference type="SAM" id="MobiDB-lite"/>
    </source>
</evidence>
<feature type="region of interest" description="Disordered" evidence="1">
    <location>
        <begin position="93"/>
        <end position="158"/>
    </location>
</feature>
<sequence>MVGSVFHESTLLEVLKGYQYPAMSFPIFQPQRTESDFNVPGMDELSASLGLPGAKKESTVAVSPARCFGNQKPRMVMVEDDEVPLAPEAMRHFVAPPPPTSPVHPRCHSIARGQSSSPFQQHARRPSGRRRPRHHARTKRTDQGPEPSAADIYPEDADWLPSRHHRRGYFAPRPHQPQPTLHVEDAVHWPTPAEVYKPAPPQPSSAHSKQDFNVFEPHIPPSPEDLDAADGEVLTLIKELPDASIPTLISFGAFDLLSEDRALTPMQESGRRYGMNFYGIGIGDAWDPPAADEEEPFRVRPRDHEGWGGWDWAIEKGWADE</sequence>
<evidence type="ECO:0000313" key="3">
    <source>
        <dbReference type="Proteomes" id="UP000799777"/>
    </source>
</evidence>
<proteinExistence type="predicted"/>
<name>A0A9P4LL26_9PLEO</name>
<evidence type="ECO:0000313" key="2">
    <source>
        <dbReference type="EMBL" id="KAF2028800.1"/>
    </source>
</evidence>
<protein>
    <submittedName>
        <fullName evidence="2">Uncharacterized protein</fullName>
    </submittedName>
</protein>
<gene>
    <name evidence="2" type="ORF">EK21DRAFT_68940</name>
</gene>
<dbReference type="Proteomes" id="UP000799777">
    <property type="component" value="Unassembled WGS sequence"/>
</dbReference>
<dbReference type="OrthoDB" id="3673077at2759"/>
<dbReference type="EMBL" id="ML978208">
    <property type="protein sequence ID" value="KAF2028800.1"/>
    <property type="molecule type" value="Genomic_DNA"/>
</dbReference>
<dbReference type="AlphaFoldDB" id="A0A9P4LL26"/>